<evidence type="ECO:0000313" key="3">
    <source>
        <dbReference type="Proteomes" id="UP000001558"/>
    </source>
</evidence>
<feature type="domain" description="AAA+ ATPase" evidence="1">
    <location>
        <begin position="30"/>
        <end position="386"/>
    </location>
</feature>
<dbReference type="GO" id="GO:0016887">
    <property type="term" value="F:ATP hydrolysis activity"/>
    <property type="evidence" value="ECO:0007669"/>
    <property type="project" value="InterPro"/>
</dbReference>
<sequence length="602" mass="69189">MIGKILDKLTINEIELHRFKRYRQKTIKTPDGFCLLAGSNNSGKSTFMQAFALWEFCKSVIQLEQGDDALIDENIGKKQGVGVNGEDFLPISIPSLKHLWTNLRVTREKDNKGSKEPDGYTLWIEVKWKNETINQDRHLRFSLSLANERLFIKTTKSNVTASESIPKIAYIPPFAGILNREPYHTKAVRAKLIGQGLSGSVMRNTLLELYQVNQKERERLKGDLERISKLDLSNLRKNDRWEHLLDVMRELFQVELIVHDFNEDYHSSIKAEYWKGRYNEKRTKFIKHPGFNRRDIMVEGSGLLQLLNVLSLSLDPSYQIVFLDEPDAHLHPTLQFALLKELNVLAEKYEKQILFATHSTELIASQSPDKILKFEASKVTLLSEEHQKIGLITGLGSEFSPQLHQLQRNKKVVFVENESDSNTLKMIARTLGTPISNNIVIWPWPGKHVERLQLFNQLKREISGLKGLSIRDRDNQDYNTITNTLIDKNNTGCDKDGLQARTWRYRYIETYLLCPISIASAANIPTGEVIRDARGFGIDLTPFCTQNIIPGLKDFTSKELLTEGENCLTKRYGINKYDVINRMKKENIHIDLVELIQQINSL</sequence>
<dbReference type="Pfam" id="PF13304">
    <property type="entry name" value="AAA_21"/>
    <property type="match status" value="1"/>
</dbReference>
<protein>
    <submittedName>
        <fullName evidence="2">AAA ATPase</fullName>
    </submittedName>
</protein>
<evidence type="ECO:0000313" key="2">
    <source>
        <dbReference type="EMBL" id="ABO24140.1"/>
    </source>
</evidence>
<dbReference type="PANTHER" id="PTHR43581:SF2">
    <property type="entry name" value="EXCINUCLEASE ATPASE SUBUNIT"/>
    <property type="match status" value="1"/>
</dbReference>
<dbReference type="InterPro" id="IPR003959">
    <property type="entry name" value="ATPase_AAA_core"/>
</dbReference>
<dbReference type="GO" id="GO:0005524">
    <property type="term" value="F:ATP binding"/>
    <property type="evidence" value="ECO:0007669"/>
    <property type="project" value="InterPro"/>
</dbReference>
<dbReference type="CDD" id="cd00267">
    <property type="entry name" value="ABC_ATPase"/>
    <property type="match status" value="1"/>
</dbReference>
<dbReference type="eggNOG" id="COG4637">
    <property type="taxonomic scope" value="Bacteria"/>
</dbReference>
<keyword evidence="3" id="KW-1185">Reference proteome</keyword>
<dbReference type="InterPro" id="IPR003593">
    <property type="entry name" value="AAA+_ATPase"/>
</dbReference>
<dbReference type="Gene3D" id="3.40.50.300">
    <property type="entry name" value="P-loop containing nucleotide triphosphate hydrolases"/>
    <property type="match status" value="1"/>
</dbReference>
<gene>
    <name evidence="2" type="ordered locus">Shew_2274</name>
</gene>
<dbReference type="InterPro" id="IPR051396">
    <property type="entry name" value="Bact_Antivir_Def_Nuclease"/>
</dbReference>
<evidence type="ECO:0000259" key="1">
    <source>
        <dbReference type="SMART" id="SM00382"/>
    </source>
</evidence>
<dbReference type="Proteomes" id="UP000001558">
    <property type="component" value="Chromosome"/>
</dbReference>
<dbReference type="SUPFAM" id="SSF52540">
    <property type="entry name" value="P-loop containing nucleoside triphosphate hydrolases"/>
    <property type="match status" value="1"/>
</dbReference>
<reference evidence="2 3" key="1">
    <citation type="submission" date="2007-03" db="EMBL/GenBank/DDBJ databases">
        <title>Complete sequence of Shewanella loihica PV-4.</title>
        <authorList>
            <consortium name="US DOE Joint Genome Institute"/>
            <person name="Copeland A."/>
            <person name="Lucas S."/>
            <person name="Lapidus A."/>
            <person name="Barry K."/>
            <person name="Detter J.C."/>
            <person name="Glavina del Rio T."/>
            <person name="Hammon N."/>
            <person name="Israni S."/>
            <person name="Dalin E."/>
            <person name="Tice H."/>
            <person name="Pitluck S."/>
            <person name="Chain P."/>
            <person name="Malfatti S."/>
            <person name="Shin M."/>
            <person name="Vergez L."/>
            <person name="Schmutz J."/>
            <person name="Larimer F."/>
            <person name="Land M."/>
            <person name="Hauser L."/>
            <person name="Kyrpides N."/>
            <person name="Mikhailova N."/>
            <person name="Romine M.F."/>
            <person name="Serres G."/>
            <person name="Fredrickson J."/>
            <person name="Tiedje J."/>
            <person name="Richardson P."/>
        </authorList>
    </citation>
    <scope>NUCLEOTIDE SEQUENCE [LARGE SCALE GENOMIC DNA]</scope>
    <source>
        <strain evidence="3">ATCC BAA-1088 / PV-4</strain>
    </source>
</reference>
<dbReference type="PANTHER" id="PTHR43581">
    <property type="entry name" value="ATP/GTP PHOSPHATASE"/>
    <property type="match status" value="1"/>
</dbReference>
<dbReference type="AlphaFoldDB" id="A3QF92"/>
<organism evidence="2 3">
    <name type="scientific">Shewanella loihica (strain ATCC BAA-1088 / PV-4)</name>
    <dbReference type="NCBI Taxonomy" id="323850"/>
    <lineage>
        <taxon>Bacteria</taxon>
        <taxon>Pseudomonadati</taxon>
        <taxon>Pseudomonadota</taxon>
        <taxon>Gammaproteobacteria</taxon>
        <taxon>Alteromonadales</taxon>
        <taxon>Shewanellaceae</taxon>
        <taxon>Shewanella</taxon>
    </lineage>
</organism>
<dbReference type="EMBL" id="CP000606">
    <property type="protein sequence ID" value="ABO24140.1"/>
    <property type="molecule type" value="Genomic_DNA"/>
</dbReference>
<accession>A3QF92</accession>
<name>A3QF92_SHELP</name>
<dbReference type="SMART" id="SM00382">
    <property type="entry name" value="AAA"/>
    <property type="match status" value="1"/>
</dbReference>
<dbReference type="KEGG" id="slo:Shew_2274"/>
<dbReference type="InterPro" id="IPR027417">
    <property type="entry name" value="P-loop_NTPase"/>
</dbReference>
<dbReference type="HOGENOM" id="CLU_469976_0_0_6"/>
<proteinExistence type="predicted"/>